<evidence type="ECO:0000313" key="3">
    <source>
        <dbReference type="Proteomes" id="UP000027647"/>
    </source>
</evidence>
<dbReference type="eggNOG" id="COG3832">
    <property type="taxonomic scope" value="Bacteria"/>
</dbReference>
<proteinExistence type="predicted"/>
<dbReference type="Proteomes" id="UP000027647">
    <property type="component" value="Unassembled WGS sequence"/>
</dbReference>
<feature type="compositionally biased region" description="Acidic residues" evidence="1">
    <location>
        <begin position="216"/>
        <end position="235"/>
    </location>
</feature>
<feature type="region of interest" description="Disordered" evidence="1">
    <location>
        <begin position="184"/>
        <end position="254"/>
    </location>
</feature>
<dbReference type="STRING" id="1044.EH31_03730"/>
<sequence length="254" mass="26667">MGTVAIVASPAMAEVVEARDDHFITRTEAVVDASAKETWLALISPAGWWSSEHTWSADAANLKLTPQAGGCFCETIPEVDEPGRFTLQGSVEHMRVIQAYPEVALRMSGALGPLQSEPVTGILTIALSEADAGEDGEARTKIVWEYNVGGKMRYPVPVISNAVDGVMTLQLTRLAELLGPVELPGSEEDVEEAPAEESASAELSEEEGAATIEAQEVLDDGEAQEDGAAVEDSGEGPEGPSVDEAFGDLSGDQG</sequence>
<evidence type="ECO:0000256" key="1">
    <source>
        <dbReference type="SAM" id="MobiDB-lite"/>
    </source>
</evidence>
<name>A0A074ME79_ERYLO</name>
<evidence type="ECO:0008006" key="4">
    <source>
        <dbReference type="Google" id="ProtNLM"/>
    </source>
</evidence>
<reference evidence="2 3" key="1">
    <citation type="submission" date="2014-04" db="EMBL/GenBank/DDBJ databases">
        <title>A comprehensive comparison of genomes of Erythrobacter spp. strains.</title>
        <authorList>
            <person name="Zheng Q."/>
        </authorList>
    </citation>
    <scope>NUCLEOTIDE SEQUENCE [LARGE SCALE GENOMIC DNA]</scope>
    <source>
        <strain evidence="2 3">DSM 6997</strain>
    </source>
</reference>
<dbReference type="SUPFAM" id="SSF55961">
    <property type="entry name" value="Bet v1-like"/>
    <property type="match status" value="1"/>
</dbReference>
<accession>A0A074ME79</accession>
<dbReference type="AlphaFoldDB" id="A0A074ME79"/>
<keyword evidence="3" id="KW-1185">Reference proteome</keyword>
<feature type="compositionally biased region" description="Acidic residues" evidence="1">
    <location>
        <begin position="185"/>
        <end position="195"/>
    </location>
</feature>
<evidence type="ECO:0000313" key="2">
    <source>
        <dbReference type="EMBL" id="KEO91794.1"/>
    </source>
</evidence>
<gene>
    <name evidence="2" type="ORF">EH31_03730</name>
</gene>
<dbReference type="EMBL" id="JMIW01000001">
    <property type="protein sequence ID" value="KEO91794.1"/>
    <property type="molecule type" value="Genomic_DNA"/>
</dbReference>
<protein>
    <recommendedName>
        <fullName evidence="4">Polyketide cyclase</fullName>
    </recommendedName>
</protein>
<organism evidence="2 3">
    <name type="scientific">Erythrobacter longus</name>
    <dbReference type="NCBI Taxonomy" id="1044"/>
    <lineage>
        <taxon>Bacteria</taxon>
        <taxon>Pseudomonadati</taxon>
        <taxon>Pseudomonadota</taxon>
        <taxon>Alphaproteobacteria</taxon>
        <taxon>Sphingomonadales</taxon>
        <taxon>Erythrobacteraceae</taxon>
        <taxon>Erythrobacter/Porphyrobacter group</taxon>
        <taxon>Erythrobacter</taxon>
    </lineage>
</organism>
<comment type="caution">
    <text evidence="2">The sequence shown here is derived from an EMBL/GenBank/DDBJ whole genome shotgun (WGS) entry which is preliminary data.</text>
</comment>